<evidence type="ECO:0000313" key="1">
    <source>
        <dbReference type="EMBL" id="KAF9507106.1"/>
    </source>
</evidence>
<dbReference type="EMBL" id="MU129090">
    <property type="protein sequence ID" value="KAF9507106.1"/>
    <property type="molecule type" value="Genomic_DNA"/>
</dbReference>
<proteinExistence type="predicted"/>
<reference evidence="1" key="1">
    <citation type="journal article" date="2020" name="Nat. Commun.">
        <title>Large-scale genome sequencing of mycorrhizal fungi provides insights into the early evolution of symbiotic traits.</title>
        <authorList>
            <person name="Miyauchi S."/>
            <person name="Kiss E."/>
            <person name="Kuo A."/>
            <person name="Drula E."/>
            <person name="Kohler A."/>
            <person name="Sanchez-Garcia M."/>
            <person name="Morin E."/>
            <person name="Andreopoulos B."/>
            <person name="Barry K.W."/>
            <person name="Bonito G."/>
            <person name="Buee M."/>
            <person name="Carver A."/>
            <person name="Chen C."/>
            <person name="Cichocki N."/>
            <person name="Clum A."/>
            <person name="Culley D."/>
            <person name="Crous P.W."/>
            <person name="Fauchery L."/>
            <person name="Girlanda M."/>
            <person name="Hayes R.D."/>
            <person name="Keri Z."/>
            <person name="LaButti K."/>
            <person name="Lipzen A."/>
            <person name="Lombard V."/>
            <person name="Magnuson J."/>
            <person name="Maillard F."/>
            <person name="Murat C."/>
            <person name="Nolan M."/>
            <person name="Ohm R.A."/>
            <person name="Pangilinan J."/>
            <person name="Pereira M.F."/>
            <person name="Perotto S."/>
            <person name="Peter M."/>
            <person name="Pfister S."/>
            <person name="Riley R."/>
            <person name="Sitrit Y."/>
            <person name="Stielow J.B."/>
            <person name="Szollosi G."/>
            <person name="Zifcakova L."/>
            <person name="Stursova M."/>
            <person name="Spatafora J.W."/>
            <person name="Tedersoo L."/>
            <person name="Vaario L.M."/>
            <person name="Yamada A."/>
            <person name="Yan M."/>
            <person name="Wang P."/>
            <person name="Xu J."/>
            <person name="Bruns T."/>
            <person name="Baldrian P."/>
            <person name="Vilgalys R."/>
            <person name="Dunand C."/>
            <person name="Henrissat B."/>
            <person name="Grigoriev I.V."/>
            <person name="Hibbett D."/>
            <person name="Nagy L.G."/>
            <person name="Martin F.M."/>
        </authorList>
    </citation>
    <scope>NUCLEOTIDE SEQUENCE</scope>
    <source>
        <strain evidence="1">UP504</strain>
    </source>
</reference>
<keyword evidence="2" id="KW-1185">Reference proteome</keyword>
<dbReference type="Proteomes" id="UP000886523">
    <property type="component" value="Unassembled WGS sequence"/>
</dbReference>
<accession>A0A9P6ALQ7</accession>
<protein>
    <submittedName>
        <fullName evidence="1">Uncharacterized protein</fullName>
    </submittedName>
</protein>
<sequence>MAIRLTRRPFQLGDTSRLDRVWFFKILGSPRPAPVLWIWGIIFRPGFKYRTPELRLGIAPGPQAPAGRLTEFDTMLLTACTRIPLHQGSQGSNLFSSRCYW</sequence>
<name>A0A9P6ALQ7_9AGAM</name>
<comment type="caution">
    <text evidence="1">The sequence shown here is derived from an EMBL/GenBank/DDBJ whole genome shotgun (WGS) entry which is preliminary data.</text>
</comment>
<evidence type="ECO:0000313" key="2">
    <source>
        <dbReference type="Proteomes" id="UP000886523"/>
    </source>
</evidence>
<gene>
    <name evidence="1" type="ORF">BS47DRAFT_347419</name>
</gene>
<organism evidence="1 2">
    <name type="scientific">Hydnum rufescens UP504</name>
    <dbReference type="NCBI Taxonomy" id="1448309"/>
    <lineage>
        <taxon>Eukaryota</taxon>
        <taxon>Fungi</taxon>
        <taxon>Dikarya</taxon>
        <taxon>Basidiomycota</taxon>
        <taxon>Agaricomycotina</taxon>
        <taxon>Agaricomycetes</taxon>
        <taxon>Cantharellales</taxon>
        <taxon>Hydnaceae</taxon>
        <taxon>Hydnum</taxon>
    </lineage>
</organism>
<dbReference type="AlphaFoldDB" id="A0A9P6ALQ7"/>